<dbReference type="Gene3D" id="1.10.238.10">
    <property type="entry name" value="EF-hand"/>
    <property type="match status" value="1"/>
</dbReference>
<dbReference type="InterPro" id="IPR000261">
    <property type="entry name" value="EH_dom"/>
</dbReference>
<feature type="region of interest" description="Disordered" evidence="1">
    <location>
        <begin position="381"/>
        <end position="490"/>
    </location>
</feature>
<feature type="compositionally biased region" description="Low complexity" evidence="1">
    <location>
        <begin position="233"/>
        <end position="263"/>
    </location>
</feature>
<feature type="compositionally biased region" description="Low complexity" evidence="1">
    <location>
        <begin position="110"/>
        <end position="121"/>
    </location>
</feature>
<dbReference type="Proteomes" id="UP001161757">
    <property type="component" value="Unassembled WGS sequence"/>
</dbReference>
<feature type="compositionally biased region" description="Pro residues" evidence="1">
    <location>
        <begin position="122"/>
        <end position="132"/>
    </location>
</feature>
<feature type="compositionally biased region" description="Polar residues" evidence="1">
    <location>
        <begin position="176"/>
        <end position="186"/>
    </location>
</feature>
<proteinExistence type="predicted"/>
<gene>
    <name evidence="3" type="primary">IRS4</name>
    <name evidence="3" type="ORF">HRR80_007181</name>
</gene>
<dbReference type="SMART" id="SM00027">
    <property type="entry name" value="EH"/>
    <property type="match status" value="1"/>
</dbReference>
<dbReference type="SUPFAM" id="SSF47473">
    <property type="entry name" value="EF-hand"/>
    <property type="match status" value="1"/>
</dbReference>
<feature type="region of interest" description="Disordered" evidence="1">
    <location>
        <begin position="210"/>
        <end position="365"/>
    </location>
</feature>
<feature type="compositionally biased region" description="Polar residues" evidence="1">
    <location>
        <begin position="429"/>
        <end position="438"/>
    </location>
</feature>
<dbReference type="AlphaFoldDB" id="A0AAN6ISJ7"/>
<sequence length="638" mass="67950">MSEKQARRPPVAPKPSFIKQDAATVKISPLPSSALQGATLAFGPGPAKISTVATSHNPSAGALLAATAAASKKQHPQPPQQHGQNASNGGLSSRDLAIPTRGRQPHTENASLAAATLSSASPPQPGLQPHPPQSTSAVAAVAASAATSPSREPEPKEGAASSYLSTPEPTRETRPRSISTSSTHSENAIALQKSPDALAGAIASMAHPSVHGQGVHVDKPKNDLSGISHLFVSSSQPSSGSSPSPSPSGTAAAAMATRNAADAAARRRAESAADDESVRHEPFFGNAARSPPSATGSNWPQIKLSPPDTPAETASPRDIESIPDPQPDPLPAPLPVRPSRAAIVAQDRANGNHSEPPVLDARTKMTASSLADAMVASNLASRVASPTSSQAAAPPPPPKPRRRSRSASLFEGAKPHIPFLGLGGDDSKNGSGSQTSNKSKPRPPRPMRQTLRNHSPGHDEKEEEPHKRGRRHWRRHPNMHHEGDRKRWRDRVTERERKRYEGVWAANKGLLVDLDLAILEGSAEKSEPQSQQGQQQQQQQQPLRATSSVSPSELVVNVVVRDIWERSRLPRDVLEEVWDLVARPGATALNREEFVVGMWLIDQRLKGRKLPVKVSPSVWQSVRHPQGVKISTKPLHKK</sequence>
<feature type="compositionally biased region" description="Basic and acidic residues" evidence="1">
    <location>
        <begin position="479"/>
        <end position="490"/>
    </location>
</feature>
<feature type="compositionally biased region" description="Low complexity" evidence="1">
    <location>
        <begin position="133"/>
        <end position="148"/>
    </location>
</feature>
<protein>
    <submittedName>
        <fullName evidence="3">Increased rDNA silencing protein</fullName>
    </submittedName>
</protein>
<evidence type="ECO:0000313" key="3">
    <source>
        <dbReference type="EMBL" id="KAJ8988982.1"/>
    </source>
</evidence>
<evidence type="ECO:0000256" key="1">
    <source>
        <dbReference type="SAM" id="MobiDB-lite"/>
    </source>
</evidence>
<dbReference type="CDD" id="cd00052">
    <property type="entry name" value="EH"/>
    <property type="match status" value="1"/>
</dbReference>
<dbReference type="InterPro" id="IPR011992">
    <property type="entry name" value="EF-hand-dom_pair"/>
</dbReference>
<dbReference type="PROSITE" id="PS50031">
    <property type="entry name" value="EH"/>
    <property type="match status" value="1"/>
</dbReference>
<reference evidence="3" key="1">
    <citation type="submission" date="2023-01" db="EMBL/GenBank/DDBJ databases">
        <title>Exophiala dermititidis isolated from Cystic Fibrosis Patient.</title>
        <authorList>
            <person name="Kurbessoian T."/>
            <person name="Crocker A."/>
            <person name="Murante D."/>
            <person name="Hogan D.A."/>
            <person name="Stajich J.E."/>
        </authorList>
    </citation>
    <scope>NUCLEOTIDE SEQUENCE</scope>
    <source>
        <strain evidence="3">Ex8</strain>
    </source>
</reference>
<evidence type="ECO:0000259" key="2">
    <source>
        <dbReference type="PROSITE" id="PS50031"/>
    </source>
</evidence>
<name>A0AAN6ISJ7_EXODE</name>
<organism evidence="3 4">
    <name type="scientific">Exophiala dermatitidis</name>
    <name type="common">Black yeast-like fungus</name>
    <name type="synonym">Wangiella dermatitidis</name>
    <dbReference type="NCBI Taxonomy" id="5970"/>
    <lineage>
        <taxon>Eukaryota</taxon>
        <taxon>Fungi</taxon>
        <taxon>Dikarya</taxon>
        <taxon>Ascomycota</taxon>
        <taxon>Pezizomycotina</taxon>
        <taxon>Eurotiomycetes</taxon>
        <taxon>Chaetothyriomycetidae</taxon>
        <taxon>Chaetothyriales</taxon>
        <taxon>Herpotrichiellaceae</taxon>
        <taxon>Exophiala</taxon>
    </lineage>
</organism>
<dbReference type="EMBL" id="JAJGCB010000016">
    <property type="protein sequence ID" value="KAJ8988982.1"/>
    <property type="molecule type" value="Genomic_DNA"/>
</dbReference>
<comment type="caution">
    <text evidence="3">The sequence shown here is derived from an EMBL/GenBank/DDBJ whole genome shotgun (WGS) entry which is preliminary data.</text>
</comment>
<feature type="compositionally biased region" description="Basic and acidic residues" evidence="1">
    <location>
        <begin position="264"/>
        <end position="282"/>
    </location>
</feature>
<feature type="compositionally biased region" description="Low complexity" evidence="1">
    <location>
        <begin position="529"/>
        <end position="548"/>
    </location>
</feature>
<evidence type="ECO:0000313" key="4">
    <source>
        <dbReference type="Proteomes" id="UP001161757"/>
    </source>
</evidence>
<accession>A0AAN6ISJ7</accession>
<feature type="domain" description="EH" evidence="2">
    <location>
        <begin position="536"/>
        <end position="625"/>
    </location>
</feature>
<dbReference type="Pfam" id="PF12763">
    <property type="entry name" value="EH"/>
    <property type="match status" value="1"/>
</dbReference>
<feature type="region of interest" description="Disordered" evidence="1">
    <location>
        <begin position="63"/>
        <end position="194"/>
    </location>
</feature>
<feature type="compositionally biased region" description="Pro residues" evidence="1">
    <location>
        <begin position="324"/>
        <end position="336"/>
    </location>
</feature>
<feature type="region of interest" description="Disordered" evidence="1">
    <location>
        <begin position="523"/>
        <end position="548"/>
    </location>
</feature>
<feature type="compositionally biased region" description="Basic residues" evidence="1">
    <location>
        <begin position="467"/>
        <end position="478"/>
    </location>
</feature>
<feature type="compositionally biased region" description="Basic and acidic residues" evidence="1">
    <location>
        <begin position="456"/>
        <end position="466"/>
    </location>
</feature>